<feature type="domain" description="CCHC-type" evidence="3">
    <location>
        <begin position="198"/>
        <end position="212"/>
    </location>
</feature>
<dbReference type="InterPro" id="IPR036875">
    <property type="entry name" value="Znf_CCHC_sf"/>
</dbReference>
<dbReference type="InterPro" id="IPR001878">
    <property type="entry name" value="Znf_CCHC"/>
</dbReference>
<proteinExistence type="predicted"/>
<accession>A0A147BBJ2</accession>
<reference evidence="4" key="1">
    <citation type="journal article" date="2018" name="PLoS Negl. Trop. Dis.">
        <title>Sialome diversity of ticks revealed by RNAseq of single tick salivary glands.</title>
        <authorList>
            <person name="Perner J."/>
            <person name="Kropackova S."/>
            <person name="Kopacek P."/>
            <person name="Ribeiro J.M."/>
        </authorList>
    </citation>
    <scope>NUCLEOTIDE SEQUENCE</scope>
    <source>
        <strain evidence="4">Siblings of single egg batch collected in Ceske Budejovice</strain>
        <tissue evidence="4">Salivary glands</tissue>
    </source>
</reference>
<dbReference type="SUPFAM" id="SSF57756">
    <property type="entry name" value="Retrovirus zinc finger-like domains"/>
    <property type="match status" value="1"/>
</dbReference>
<evidence type="ECO:0000256" key="2">
    <source>
        <dbReference type="SAM" id="MobiDB-lite"/>
    </source>
</evidence>
<keyword evidence="1" id="KW-0863">Zinc-finger</keyword>
<feature type="non-terminal residue" evidence="4">
    <location>
        <position position="1"/>
    </location>
</feature>
<sequence length="383" mass="41981">EDYRIILPRLTSGNLSLNSVFLHGDLSARPYRAPDFRDALRGIVELKDVVSLGQFQMSRVWMLTCVNAVTKAKLVAQRELRVKGKKCLIIDPDKQEVNLKLLWLPQHLEDRRVIEALAPFGKVRSIKREKWRCSELEHMETLNREVVLVLGDGVNASQIPHLLQVYGCQSLVLIPGRPPLCLRCNKVGHIRRYCRTPRCSNCRRYGHLAEECVNGATYADMLRQSQTHADDTAAELLMDVSEVADVTGELPPVESAHPPEDARPEDSAHTQPSQNIAKNEEFPVLEPAASLNTSTTQNAHVEPDATPAPTVSKAPTTPQHAVSEDGPPPSSSQPLKRPAPVDTEAPSCSSESSSQCNRVGDGDVAKKKAAGSRAKPNAKPGAT</sequence>
<dbReference type="EMBL" id="GEGO01007258">
    <property type="protein sequence ID" value="JAR88146.1"/>
    <property type="molecule type" value="Transcribed_RNA"/>
</dbReference>
<evidence type="ECO:0000259" key="3">
    <source>
        <dbReference type="PROSITE" id="PS50158"/>
    </source>
</evidence>
<protein>
    <recommendedName>
        <fullName evidence="3">CCHC-type domain-containing protein</fullName>
    </recommendedName>
</protein>
<evidence type="ECO:0000256" key="1">
    <source>
        <dbReference type="PROSITE-ProRule" id="PRU00047"/>
    </source>
</evidence>
<dbReference type="GO" id="GO:0003723">
    <property type="term" value="F:RNA binding"/>
    <property type="evidence" value="ECO:0007669"/>
    <property type="project" value="InterPro"/>
</dbReference>
<evidence type="ECO:0000313" key="4">
    <source>
        <dbReference type="EMBL" id="JAR88146.1"/>
    </source>
</evidence>
<dbReference type="PROSITE" id="PS50158">
    <property type="entry name" value="ZF_CCHC"/>
    <property type="match status" value="2"/>
</dbReference>
<dbReference type="InterPro" id="IPR042509">
    <property type="entry name" value="ZCCHC3"/>
</dbReference>
<dbReference type="GO" id="GO:0003690">
    <property type="term" value="F:double-stranded DNA binding"/>
    <property type="evidence" value="ECO:0007669"/>
    <property type="project" value="InterPro"/>
</dbReference>
<organism evidence="4">
    <name type="scientific">Ixodes ricinus</name>
    <name type="common">Common tick</name>
    <name type="synonym">Acarus ricinus</name>
    <dbReference type="NCBI Taxonomy" id="34613"/>
    <lineage>
        <taxon>Eukaryota</taxon>
        <taxon>Metazoa</taxon>
        <taxon>Ecdysozoa</taxon>
        <taxon>Arthropoda</taxon>
        <taxon>Chelicerata</taxon>
        <taxon>Arachnida</taxon>
        <taxon>Acari</taxon>
        <taxon>Parasitiformes</taxon>
        <taxon>Ixodida</taxon>
        <taxon>Ixodoidea</taxon>
        <taxon>Ixodidae</taxon>
        <taxon>Ixodinae</taxon>
        <taxon>Ixodes</taxon>
    </lineage>
</organism>
<feature type="region of interest" description="Disordered" evidence="2">
    <location>
        <begin position="250"/>
        <end position="274"/>
    </location>
</feature>
<feature type="region of interest" description="Disordered" evidence="2">
    <location>
        <begin position="292"/>
        <end position="383"/>
    </location>
</feature>
<feature type="domain" description="CCHC-type" evidence="3">
    <location>
        <begin position="181"/>
        <end position="195"/>
    </location>
</feature>
<dbReference type="AlphaFoldDB" id="A0A147BBJ2"/>
<dbReference type="PANTHER" id="PTHR22639:SF3">
    <property type="entry name" value="ZINC FINGER CCHC DOMAIN-CONTAINING PROTEIN 3"/>
    <property type="match status" value="1"/>
</dbReference>
<dbReference type="PANTHER" id="PTHR22639">
    <property type="entry name" value="GAG-RELATED PROTEIN"/>
    <property type="match status" value="1"/>
</dbReference>
<name>A0A147BBJ2_IXORI</name>
<dbReference type="SMART" id="SM00343">
    <property type="entry name" value="ZnF_C2HC"/>
    <property type="match status" value="2"/>
</dbReference>
<keyword evidence="1" id="KW-0479">Metal-binding</keyword>
<dbReference type="Gene3D" id="4.10.60.10">
    <property type="entry name" value="Zinc finger, CCHC-type"/>
    <property type="match status" value="1"/>
</dbReference>
<dbReference type="GO" id="GO:0002218">
    <property type="term" value="P:activation of innate immune response"/>
    <property type="evidence" value="ECO:0007669"/>
    <property type="project" value="InterPro"/>
</dbReference>
<keyword evidence="1" id="KW-0862">Zinc</keyword>
<dbReference type="GO" id="GO:0008270">
    <property type="term" value="F:zinc ion binding"/>
    <property type="evidence" value="ECO:0007669"/>
    <property type="project" value="UniProtKB-KW"/>
</dbReference>
<feature type="compositionally biased region" description="Basic and acidic residues" evidence="2">
    <location>
        <begin position="257"/>
        <end position="268"/>
    </location>
</feature>